<dbReference type="GO" id="GO:0006950">
    <property type="term" value="P:response to stress"/>
    <property type="evidence" value="ECO:0007669"/>
    <property type="project" value="TreeGrafter"/>
</dbReference>
<keyword evidence="3" id="KW-1185">Reference proteome</keyword>
<dbReference type="SUPFAM" id="SSF46785">
    <property type="entry name" value="Winged helix' DNA-binding domain"/>
    <property type="match status" value="1"/>
</dbReference>
<dbReference type="EMBL" id="JZDQ02000047">
    <property type="protein sequence ID" value="OIJ24046.1"/>
    <property type="molecule type" value="Genomic_DNA"/>
</dbReference>
<evidence type="ECO:0000259" key="1">
    <source>
        <dbReference type="PROSITE" id="PS50995"/>
    </source>
</evidence>
<dbReference type="InterPro" id="IPR000835">
    <property type="entry name" value="HTH_MarR-typ"/>
</dbReference>
<dbReference type="InterPro" id="IPR036388">
    <property type="entry name" value="WH-like_DNA-bd_sf"/>
</dbReference>
<dbReference type="SMART" id="SM00347">
    <property type="entry name" value="HTH_MARR"/>
    <property type="match status" value="1"/>
</dbReference>
<dbReference type="Gene3D" id="1.10.10.10">
    <property type="entry name" value="Winged helix-like DNA-binding domain superfamily/Winged helix DNA-binding domain"/>
    <property type="match status" value="1"/>
</dbReference>
<accession>A0A1J4MXH1</accession>
<name>A0A1J4MXH1_9ACTN</name>
<evidence type="ECO:0000313" key="3">
    <source>
        <dbReference type="Proteomes" id="UP000033772"/>
    </source>
</evidence>
<dbReference type="RefSeq" id="WP_045546718.1">
    <property type="nucleotide sequence ID" value="NZ_JZDQ02000047.1"/>
</dbReference>
<gene>
    <name evidence="2" type="ORF">UG56_024690</name>
</gene>
<dbReference type="InterPro" id="IPR036390">
    <property type="entry name" value="WH_DNA-bd_sf"/>
</dbReference>
<protein>
    <recommendedName>
        <fullName evidence="1">HTH marR-type domain-containing protein</fullName>
    </recommendedName>
</protein>
<evidence type="ECO:0000313" key="2">
    <source>
        <dbReference type="EMBL" id="OIJ24046.1"/>
    </source>
</evidence>
<reference evidence="2" key="1">
    <citation type="submission" date="2016-10" db="EMBL/GenBank/DDBJ databases">
        <title>Draft Genome Sequence of Nocardioides luteus Strain BAFB, an Alkane-Degrading Bacterium Isolated from JP-7 Polluted Soil.</title>
        <authorList>
            <person name="Brown L."/>
            <person name="Ruiz O.N."/>
            <person name="Gunasekera T."/>
        </authorList>
    </citation>
    <scope>NUCLEOTIDE SEQUENCE [LARGE SCALE GENOMIC DNA]</scope>
    <source>
        <strain evidence="2">BAFB</strain>
    </source>
</reference>
<dbReference type="PANTHER" id="PTHR33164">
    <property type="entry name" value="TRANSCRIPTIONAL REGULATOR, MARR FAMILY"/>
    <property type="match status" value="1"/>
</dbReference>
<dbReference type="PRINTS" id="PR00598">
    <property type="entry name" value="HTHMARR"/>
</dbReference>
<organism evidence="2 3">
    <name type="scientific">Nocardioides luteus</name>
    <dbReference type="NCBI Taxonomy" id="1844"/>
    <lineage>
        <taxon>Bacteria</taxon>
        <taxon>Bacillati</taxon>
        <taxon>Actinomycetota</taxon>
        <taxon>Actinomycetes</taxon>
        <taxon>Propionibacteriales</taxon>
        <taxon>Nocardioidaceae</taxon>
        <taxon>Nocardioides</taxon>
    </lineage>
</organism>
<feature type="domain" description="HTH marR-type" evidence="1">
    <location>
        <begin position="5"/>
        <end position="136"/>
    </location>
</feature>
<dbReference type="Pfam" id="PF12802">
    <property type="entry name" value="MarR_2"/>
    <property type="match status" value="1"/>
</dbReference>
<sequence length="157" mass="17072">MTGPRIDLLFLLNQSAHAFAAQVGDALADLELSVREYCVLMKAAEGEYTQNAVAEMAMLDKTTMVTTLDNLERRGLAERRVSSTDRRARIVALTPAGAKALEEASKAYNATVANVLESLPPSEGEAFIEALQRLVEGPWATPSHTMTLRRRAPSSAR</sequence>
<dbReference type="GO" id="GO:0003700">
    <property type="term" value="F:DNA-binding transcription factor activity"/>
    <property type="evidence" value="ECO:0007669"/>
    <property type="project" value="InterPro"/>
</dbReference>
<comment type="caution">
    <text evidence="2">The sequence shown here is derived from an EMBL/GenBank/DDBJ whole genome shotgun (WGS) entry which is preliminary data.</text>
</comment>
<dbReference type="InterPro" id="IPR039422">
    <property type="entry name" value="MarR/SlyA-like"/>
</dbReference>
<dbReference type="PROSITE" id="PS50995">
    <property type="entry name" value="HTH_MARR_2"/>
    <property type="match status" value="1"/>
</dbReference>
<proteinExistence type="predicted"/>
<dbReference type="PANTHER" id="PTHR33164:SF43">
    <property type="entry name" value="HTH-TYPE TRANSCRIPTIONAL REPRESSOR YETL"/>
    <property type="match status" value="1"/>
</dbReference>
<dbReference type="AlphaFoldDB" id="A0A1J4MXH1"/>
<dbReference type="STRING" id="1844.UG56_024690"/>
<dbReference type="Proteomes" id="UP000033772">
    <property type="component" value="Unassembled WGS sequence"/>
</dbReference>
<dbReference type="OrthoDB" id="3217017at2"/>